<comment type="similarity">
    <text evidence="9">Belongs to the MscL family.</text>
</comment>
<keyword evidence="3 9" id="KW-1003">Cell membrane</keyword>
<keyword evidence="6 9" id="KW-0406">Ion transport</keyword>
<evidence type="ECO:0000256" key="5">
    <source>
        <dbReference type="ARBA" id="ARBA00022989"/>
    </source>
</evidence>
<keyword evidence="7 9" id="KW-0472">Membrane</keyword>
<sequence>MAKSEEAAKIKEKQGLKEEFIEFINRGSMIDLAVGVAVGGAFTAIVNSLVNDIVMPVVGLLIGGVDFTNLAIRVPNFFGTGDEAVIAYGNFIQNVVQFLVIAWVIFMVIKAMNRMNRRIDARKAAKEAKAAKK</sequence>
<dbReference type="EMBL" id="PRLM01000005">
    <property type="protein sequence ID" value="RYC74633.1"/>
    <property type="molecule type" value="Genomic_DNA"/>
</dbReference>
<keyword evidence="8 9" id="KW-0407">Ion channel</keyword>
<name>A0ABY0FLJ7_9BACT</name>
<protein>
    <recommendedName>
        <fullName evidence="9">Large-conductance mechanosensitive channel</fullName>
    </recommendedName>
</protein>
<dbReference type="PANTHER" id="PTHR30266">
    <property type="entry name" value="MECHANOSENSITIVE CHANNEL MSCL"/>
    <property type="match status" value="1"/>
</dbReference>
<dbReference type="NCBIfam" id="TIGR00220">
    <property type="entry name" value="mscL"/>
    <property type="match status" value="1"/>
</dbReference>
<evidence type="ECO:0000256" key="8">
    <source>
        <dbReference type="ARBA" id="ARBA00023303"/>
    </source>
</evidence>
<evidence type="ECO:0000256" key="6">
    <source>
        <dbReference type="ARBA" id="ARBA00023065"/>
    </source>
</evidence>
<keyword evidence="2 9" id="KW-0813">Transport</keyword>
<evidence type="ECO:0000256" key="3">
    <source>
        <dbReference type="ARBA" id="ARBA00022475"/>
    </source>
</evidence>
<dbReference type="Gene3D" id="1.10.1200.120">
    <property type="entry name" value="Large-conductance mechanosensitive channel, MscL, domain 1"/>
    <property type="match status" value="1"/>
</dbReference>
<keyword evidence="5 9" id="KW-1133">Transmembrane helix</keyword>
<dbReference type="PANTHER" id="PTHR30266:SF2">
    <property type="entry name" value="LARGE-CONDUCTANCE MECHANOSENSITIVE CHANNEL"/>
    <property type="match status" value="1"/>
</dbReference>
<proteinExistence type="inferred from homology"/>
<keyword evidence="4 9" id="KW-0812">Transmembrane</keyword>
<evidence type="ECO:0000256" key="1">
    <source>
        <dbReference type="ARBA" id="ARBA00004141"/>
    </source>
</evidence>
<comment type="subcellular location">
    <subcellularLocation>
        <location evidence="9">Cell membrane</location>
        <topology evidence="9">Multi-pass membrane protein</topology>
    </subcellularLocation>
    <subcellularLocation>
        <location evidence="1">Membrane</location>
        <topology evidence="1">Multi-pass membrane protein</topology>
    </subcellularLocation>
</comment>
<evidence type="ECO:0000313" key="10">
    <source>
        <dbReference type="EMBL" id="RYC74633.1"/>
    </source>
</evidence>
<feature type="transmembrane region" description="Helical" evidence="9">
    <location>
        <begin position="84"/>
        <end position="109"/>
    </location>
</feature>
<keyword evidence="11" id="KW-1185">Reference proteome</keyword>
<evidence type="ECO:0000256" key="9">
    <source>
        <dbReference type="HAMAP-Rule" id="MF_00115"/>
    </source>
</evidence>
<dbReference type="SUPFAM" id="SSF81330">
    <property type="entry name" value="Gated mechanosensitive channel"/>
    <property type="match status" value="1"/>
</dbReference>
<reference evidence="10 11" key="1">
    <citation type="journal article" date="2018" name="bioRxiv">
        <title>Evidence of independent acquisition and adaption of ultra-small bacteria to human hosts across the highly diverse yet reduced genomes of the phylum Saccharibacteria.</title>
        <authorList>
            <person name="McLean J.S."/>
            <person name="Bor B."/>
            <person name="To T.T."/>
            <person name="Liu Q."/>
            <person name="Kearns K.A."/>
            <person name="Solden L.M."/>
            <person name="Wrighton K.C."/>
            <person name="He X."/>
            <person name="Shi W."/>
        </authorList>
    </citation>
    <scope>NUCLEOTIDE SEQUENCE [LARGE SCALE GENOMIC DNA]</scope>
    <source>
        <strain evidence="10 11">TM7_G3_2_Rum_HOT_351B</strain>
    </source>
</reference>
<feature type="transmembrane region" description="Helical" evidence="9">
    <location>
        <begin position="28"/>
        <end position="46"/>
    </location>
</feature>
<evidence type="ECO:0000256" key="4">
    <source>
        <dbReference type="ARBA" id="ARBA00022692"/>
    </source>
</evidence>
<gene>
    <name evidence="9 10" type="primary">mscL</name>
    <name evidence="10" type="ORF">G3RUM_00499</name>
</gene>
<comment type="caution">
    <text evidence="10">The sequence shown here is derived from an EMBL/GenBank/DDBJ whole genome shotgun (WGS) entry which is preliminary data.</text>
</comment>
<organism evidence="10 11">
    <name type="scientific">Candidatus Nanosyncoccus alces</name>
    <dbReference type="NCBI Taxonomy" id="2171997"/>
    <lineage>
        <taxon>Bacteria</taxon>
        <taxon>Candidatus Saccharimonadota</taxon>
        <taxon>Candidatus Nanosyncoccalia</taxon>
        <taxon>Candidatus Nanosyncoccales</taxon>
        <taxon>Candidatus Nanosyncoccaceae</taxon>
        <taxon>Candidatus Nanosyncoccus</taxon>
    </lineage>
</organism>
<dbReference type="InterPro" id="IPR037673">
    <property type="entry name" value="MSC/AndL"/>
</dbReference>
<dbReference type="PRINTS" id="PR01264">
    <property type="entry name" value="MECHCHANNEL"/>
</dbReference>
<accession>A0ABY0FLJ7</accession>
<dbReference type="RefSeq" id="WP_129735060.1">
    <property type="nucleotide sequence ID" value="NZ_PRLM01000005.1"/>
</dbReference>
<comment type="subunit">
    <text evidence="9">Homopentamer.</text>
</comment>
<dbReference type="HAMAP" id="MF_00115">
    <property type="entry name" value="MscL"/>
    <property type="match status" value="1"/>
</dbReference>
<reference evidence="10 11" key="2">
    <citation type="journal article" date="2020" name="Cell Rep.">
        <title>Acquisition and Adaptation of Ultra-small Parasitic Reduced Genome Bacteria to Mammalian Hosts.</title>
        <authorList>
            <person name="McLean J.S."/>
            <person name="Bor B."/>
            <person name="Kerns K.A."/>
            <person name="Liu Q."/>
            <person name="To T.T."/>
            <person name="Solden L."/>
            <person name="Hendrickson E.L."/>
            <person name="Wrighton K."/>
            <person name="Shi W."/>
            <person name="He X."/>
        </authorList>
    </citation>
    <scope>NUCLEOTIDE SEQUENCE [LARGE SCALE GENOMIC DNA]</scope>
    <source>
        <strain evidence="10 11">TM7_G3_2_Rum_HOT_351B</strain>
    </source>
</reference>
<evidence type="ECO:0000256" key="2">
    <source>
        <dbReference type="ARBA" id="ARBA00022448"/>
    </source>
</evidence>
<dbReference type="Proteomes" id="UP001191019">
    <property type="component" value="Unassembled WGS sequence"/>
</dbReference>
<dbReference type="InterPro" id="IPR036019">
    <property type="entry name" value="MscL_channel"/>
</dbReference>
<comment type="function">
    <text evidence="9">Channel that opens in response to stretch forces in the membrane lipid bilayer. May participate in the regulation of osmotic pressure changes within the cell.</text>
</comment>
<dbReference type="Pfam" id="PF01741">
    <property type="entry name" value="MscL"/>
    <property type="match status" value="1"/>
</dbReference>
<dbReference type="InterPro" id="IPR001185">
    <property type="entry name" value="MS_channel"/>
</dbReference>
<evidence type="ECO:0000256" key="7">
    <source>
        <dbReference type="ARBA" id="ARBA00023136"/>
    </source>
</evidence>
<evidence type="ECO:0000313" key="11">
    <source>
        <dbReference type="Proteomes" id="UP001191019"/>
    </source>
</evidence>